<name>A0A0K0N6R4_9CAUD</name>
<sequence length="40" mass="4660">MLVLERGTVNGLHLFLALVGYVVLYIVGVYVNDWRERRKP</sequence>
<reference evidence="2 3" key="1">
    <citation type="journal article" date="2015" name="PLoS ONE">
        <title>Lysis to Kill: Evaluation of the Lytic Abilities, and Genomics of Nine Bacteriophages Infective for Gordonia spp. and Their Potential Use in Activated Sludge Foam Biocontrol.</title>
        <authorList>
            <person name="Dyson Z.A."/>
            <person name="Tucci J."/>
            <person name="Seviour R.J."/>
            <person name="Petrovski S."/>
        </authorList>
    </citation>
    <scope>NUCLEOTIDE SEQUENCE [LARGE SCALE GENOMIC DNA]</scope>
</reference>
<keyword evidence="1" id="KW-1133">Transmembrane helix</keyword>
<keyword evidence="3" id="KW-1185">Reference proteome</keyword>
<dbReference type="RefSeq" id="YP_009189220.1">
    <property type="nucleotide sequence ID" value="NC_028673.1"/>
</dbReference>
<dbReference type="Proteomes" id="UP000202743">
    <property type="component" value="Segment"/>
</dbReference>
<feature type="transmembrane region" description="Helical" evidence="1">
    <location>
        <begin position="12"/>
        <end position="31"/>
    </location>
</feature>
<keyword evidence="1" id="KW-0472">Membrane</keyword>
<dbReference type="EMBL" id="KR063278">
    <property type="protein sequence ID" value="AKJ72520.1"/>
    <property type="molecule type" value="Genomic_DNA"/>
</dbReference>
<proteinExistence type="predicted"/>
<evidence type="ECO:0000256" key="1">
    <source>
        <dbReference type="SAM" id="Phobius"/>
    </source>
</evidence>
<accession>A0A0K0N6R4</accession>
<evidence type="ECO:0000313" key="2">
    <source>
        <dbReference type="EMBL" id="AKJ72520.1"/>
    </source>
</evidence>
<dbReference type="KEGG" id="vg:26517443"/>
<evidence type="ECO:0000313" key="3">
    <source>
        <dbReference type="Proteomes" id="UP000202743"/>
    </source>
</evidence>
<dbReference type="GeneID" id="26517443"/>
<gene>
    <name evidence="2" type="ORF">GMA7_83</name>
</gene>
<organism evidence="2 3">
    <name type="scientific">Gordonia phage GMA7</name>
    <dbReference type="NCBI Taxonomy" id="1647286"/>
    <lineage>
        <taxon>Viruses</taxon>
        <taxon>Duplodnaviria</taxon>
        <taxon>Heunggongvirae</taxon>
        <taxon>Uroviricota</taxon>
        <taxon>Caudoviricetes</taxon>
        <taxon>Getseptimavirus</taxon>
        <taxon>Getseptimavirus GMA7</taxon>
    </lineage>
</organism>
<keyword evidence="1" id="KW-0812">Transmembrane</keyword>
<protein>
    <submittedName>
        <fullName evidence="2">Uncharacterized protein</fullName>
    </submittedName>
</protein>